<dbReference type="GO" id="GO:0005509">
    <property type="term" value="F:calcium ion binding"/>
    <property type="evidence" value="ECO:0007669"/>
    <property type="project" value="InterPro"/>
</dbReference>
<organism evidence="1 2">
    <name type="scientific">Inhella gelatinilytica</name>
    <dbReference type="NCBI Taxonomy" id="2795030"/>
    <lineage>
        <taxon>Bacteria</taxon>
        <taxon>Pseudomonadati</taxon>
        <taxon>Pseudomonadota</taxon>
        <taxon>Betaproteobacteria</taxon>
        <taxon>Burkholderiales</taxon>
        <taxon>Sphaerotilaceae</taxon>
        <taxon>Inhella</taxon>
    </lineage>
</organism>
<dbReference type="SUPFAM" id="SSF51120">
    <property type="entry name" value="beta-Roll"/>
    <property type="match status" value="1"/>
</dbReference>
<protein>
    <submittedName>
        <fullName evidence="1">Calcium-binding protein</fullName>
    </submittedName>
</protein>
<proteinExistence type="predicted"/>
<accession>A0A931NC75</accession>
<keyword evidence="2" id="KW-1185">Reference proteome</keyword>
<comment type="caution">
    <text evidence="1">The sequence shown here is derived from an EMBL/GenBank/DDBJ whole genome shotgun (WGS) entry which is preliminary data.</text>
</comment>
<name>A0A931NC75_9BURK</name>
<evidence type="ECO:0000313" key="1">
    <source>
        <dbReference type="EMBL" id="MBH9554388.1"/>
    </source>
</evidence>
<sequence>DVVVTITGTNDAPVVTFDGSTAAGFTITANDPDDGDVLTFKAPTFAAIQGAVNDGAATAINLVALGTQTQYDLVVTDGTADTAVLNADGDQVMVVVGTNLADTQAPVVGAGLYYGFDGNDTIVGGANNDTVYGGADNDSITGGTGADVMSGGAGTDEFVIGSGASGITLATADTIADFTTGADTINVAVAVTYMEVDGTANNEAAFLANAAVAFGGGTTVYVEYNANGTGNTWVLIDQNGDGVIDANDTFVVLTGVGGAAGVDGADFI</sequence>
<evidence type="ECO:0000313" key="2">
    <source>
        <dbReference type="Proteomes" id="UP000620139"/>
    </source>
</evidence>
<reference evidence="1" key="1">
    <citation type="submission" date="2020-12" db="EMBL/GenBank/DDBJ databases">
        <title>The genome sequence of Inhella sp. 4Y17.</title>
        <authorList>
            <person name="Liu Y."/>
        </authorList>
    </citation>
    <scope>NUCLEOTIDE SEQUENCE</scope>
    <source>
        <strain evidence="1">4Y10</strain>
    </source>
</reference>
<feature type="non-terminal residue" evidence="1">
    <location>
        <position position="1"/>
    </location>
</feature>
<dbReference type="EMBL" id="JAEDAL010000020">
    <property type="protein sequence ID" value="MBH9554388.1"/>
    <property type="molecule type" value="Genomic_DNA"/>
</dbReference>
<dbReference type="Proteomes" id="UP000620139">
    <property type="component" value="Unassembled WGS sequence"/>
</dbReference>
<dbReference type="InterPro" id="IPR001343">
    <property type="entry name" value="Hemolysn_Ca-bd"/>
</dbReference>
<dbReference type="AlphaFoldDB" id="A0A931NC75"/>
<dbReference type="InterPro" id="IPR011049">
    <property type="entry name" value="Serralysin-like_metalloprot_C"/>
</dbReference>
<dbReference type="Gene3D" id="2.150.10.10">
    <property type="entry name" value="Serralysin-like metalloprotease, C-terminal"/>
    <property type="match status" value="1"/>
</dbReference>
<dbReference type="PRINTS" id="PR00313">
    <property type="entry name" value="CABNDNGRPT"/>
</dbReference>
<dbReference type="Pfam" id="PF00353">
    <property type="entry name" value="HemolysinCabind"/>
    <property type="match status" value="1"/>
</dbReference>
<gene>
    <name evidence="1" type="ORF">I7X43_16240</name>
</gene>